<dbReference type="KEGG" id="uvi:66068987"/>
<dbReference type="Proteomes" id="UP000027002">
    <property type="component" value="Chromosome 7"/>
</dbReference>
<dbReference type="EMBL" id="CP072759">
    <property type="protein sequence ID" value="QUC23969.1"/>
    <property type="molecule type" value="Genomic_DNA"/>
</dbReference>
<dbReference type="InterPro" id="IPR024242">
    <property type="entry name" value="NCE101"/>
</dbReference>
<sequence length="56" mass="6109">MAAPTYIISRVGDPIFAVLIGLSAAAMRIGREERAKGYTARQTVENGLRRIGFSKK</sequence>
<proteinExistence type="predicted"/>
<dbReference type="RefSeq" id="XP_043001642.1">
    <property type="nucleotide sequence ID" value="XM_043145707.1"/>
</dbReference>
<dbReference type="GeneID" id="66068987"/>
<organism evidence="1 2">
    <name type="scientific">Ustilaginoidea virens</name>
    <name type="common">Rice false smut fungus</name>
    <name type="synonym">Villosiclava virens</name>
    <dbReference type="NCBI Taxonomy" id="1159556"/>
    <lineage>
        <taxon>Eukaryota</taxon>
        <taxon>Fungi</taxon>
        <taxon>Dikarya</taxon>
        <taxon>Ascomycota</taxon>
        <taxon>Pezizomycotina</taxon>
        <taxon>Sordariomycetes</taxon>
        <taxon>Hypocreomycetidae</taxon>
        <taxon>Hypocreales</taxon>
        <taxon>Clavicipitaceae</taxon>
        <taxon>Ustilaginoidea</taxon>
    </lineage>
</organism>
<dbReference type="Pfam" id="PF11654">
    <property type="entry name" value="NCE101"/>
    <property type="match status" value="1"/>
</dbReference>
<dbReference type="GO" id="GO:0009306">
    <property type="term" value="P:protein secretion"/>
    <property type="evidence" value="ECO:0007669"/>
    <property type="project" value="InterPro"/>
</dbReference>
<dbReference type="OrthoDB" id="2155101at2759"/>
<gene>
    <name evidence="1" type="ORF">UV8b_08210</name>
</gene>
<evidence type="ECO:0000313" key="2">
    <source>
        <dbReference type="Proteomes" id="UP000027002"/>
    </source>
</evidence>
<dbReference type="AlphaFoldDB" id="A0A8E5HZ91"/>
<reference evidence="1" key="1">
    <citation type="submission" date="2020-03" db="EMBL/GenBank/DDBJ databases">
        <title>A mixture of massive structural variations and highly conserved coding sequences in Ustilaginoidea virens genome.</title>
        <authorList>
            <person name="Zhang K."/>
            <person name="Zhao Z."/>
            <person name="Zhang Z."/>
            <person name="Li Y."/>
            <person name="Hsiang T."/>
            <person name="Sun W."/>
        </authorList>
    </citation>
    <scope>NUCLEOTIDE SEQUENCE</scope>
    <source>
        <strain evidence="1">UV-8b</strain>
    </source>
</reference>
<keyword evidence="2" id="KW-1185">Reference proteome</keyword>
<protein>
    <submittedName>
        <fullName evidence="1">Uncharacterized protein</fullName>
    </submittedName>
</protein>
<name>A0A8E5HZ91_USTVR</name>
<accession>A0A8E5HZ91</accession>
<evidence type="ECO:0000313" key="1">
    <source>
        <dbReference type="EMBL" id="QUC23969.1"/>
    </source>
</evidence>